<proteinExistence type="inferred from homology"/>
<dbReference type="InterPro" id="IPR029058">
    <property type="entry name" value="AB_hydrolase_fold"/>
</dbReference>
<comment type="pathway">
    <text evidence="1">Quinol/quinone metabolism; 1,4-dihydroxy-2-naphthoate biosynthesis; 1,4-dihydroxy-2-naphthoate from chorismate: step 3/7.</text>
</comment>
<dbReference type="RefSeq" id="WP_002439289.1">
    <property type="nucleotide sequence ID" value="NC_004461.1"/>
</dbReference>
<dbReference type="HAMAP" id="MF_01660">
    <property type="entry name" value="MenH"/>
    <property type="match status" value="1"/>
</dbReference>
<dbReference type="GO" id="GO:0004177">
    <property type="term" value="F:aminopeptidase activity"/>
    <property type="evidence" value="ECO:0007669"/>
    <property type="project" value="UniProtKB-KW"/>
</dbReference>
<reference evidence="3 4" key="1">
    <citation type="journal article" date="2003" name="Mol. Microbiol.">
        <title>Genome-based analysis of virulence genes in a non-biofilm-forming Staphylococcus epidermidis strain (ATCC 12228).</title>
        <authorList>
            <person name="Zhang Y.Q."/>
            <person name="Ren S.X."/>
            <person name="Li H.L."/>
            <person name="Wang Y.X."/>
            <person name="Fu G."/>
            <person name="Yang J."/>
            <person name="Qin Z.Q."/>
            <person name="Miao Y.G."/>
            <person name="Wang W.Y."/>
            <person name="Chen R.S."/>
            <person name="Shen Y."/>
            <person name="Chen Z."/>
            <person name="Yuan Z.H."/>
            <person name="Zhao G.P."/>
            <person name="Qu D."/>
            <person name="Danchin A."/>
            <person name="Wen Y.M."/>
        </authorList>
    </citation>
    <scope>NUCLEOTIDE SEQUENCE [LARGE SCALE GENOMIC DNA]</scope>
    <source>
        <strain evidence="4">ATCC 12228 / FDA PCI 1200</strain>
    </source>
</reference>
<dbReference type="Pfam" id="PF12146">
    <property type="entry name" value="Hydrolase_4"/>
    <property type="match status" value="1"/>
</dbReference>
<dbReference type="InterPro" id="IPR022742">
    <property type="entry name" value="Hydrolase_4"/>
</dbReference>
<comment type="catalytic activity">
    <reaction evidence="1">
        <text>5-enolpyruvoyl-6-hydroxy-2-succinyl-cyclohex-3-ene-1-carboxylate = (1R,6R)-6-hydroxy-2-succinyl-cyclohexa-2,4-diene-1-carboxylate + pyruvate</text>
        <dbReference type="Rhea" id="RHEA:25597"/>
        <dbReference type="ChEBI" id="CHEBI:15361"/>
        <dbReference type="ChEBI" id="CHEBI:58689"/>
        <dbReference type="ChEBI" id="CHEBI:58818"/>
        <dbReference type="EC" id="4.2.99.20"/>
    </reaction>
</comment>
<gene>
    <name evidence="1" type="primary">menH</name>
    <name evidence="3" type="ordered locus">SE_0745</name>
</gene>
<comment type="subunit">
    <text evidence="1">Monomer.</text>
</comment>
<protein>
    <recommendedName>
        <fullName evidence="1">Putative 2-succinyl-6-hydroxy-2,4-cyclohexadiene-1-carboxylate synthase</fullName>
        <shortName evidence="1">SHCHC synthase</shortName>
        <ecNumber evidence="1">4.2.99.20</ecNumber>
    </recommendedName>
</protein>
<dbReference type="GO" id="GO:0009234">
    <property type="term" value="P:menaquinone biosynthetic process"/>
    <property type="evidence" value="ECO:0007669"/>
    <property type="project" value="UniProtKB-UniRule"/>
</dbReference>
<dbReference type="PANTHER" id="PTHR42916:SF1">
    <property type="entry name" value="PROTEIN PHYLLO, CHLOROPLASTIC"/>
    <property type="match status" value="1"/>
</dbReference>
<dbReference type="eggNOG" id="COG0596">
    <property type="taxonomic scope" value="Bacteria"/>
</dbReference>
<evidence type="ECO:0000313" key="4">
    <source>
        <dbReference type="Proteomes" id="UP000001411"/>
    </source>
</evidence>
<dbReference type="EMBL" id="AE015929">
    <property type="protein sequence ID" value="AAO04342.1"/>
    <property type="molecule type" value="Genomic_DNA"/>
</dbReference>
<dbReference type="HOGENOM" id="CLU_020336_50_4_9"/>
<name>A0A0H2VFV0_STAES</name>
<dbReference type="EC" id="4.2.99.20" evidence="1"/>
<dbReference type="UniPathway" id="UPA00079"/>
<sequence length="267" mass="30543">MLHYNFYESKNQSKQLLVMLHGFISDATTYHSHIERLVEHTNVLTIDLPGHGLDTSSMDEVWDFPFITRQLDEVLIQYQTYDVFLLGYSMGGRVALYYAIHGNETLSGLLLESTSAGIQNETDKVERAQVDAARAKVLEIAGLDIFVNDWEKLPLFRSQYNLAPEIRQSIRNNRLNQDANKLAKALRDYGTGHMPNLWPHLSLIRIPTLILVGEKDKKFVQIGQQLENHLQDSHKVQISNVGHTIHVEDSTEFDTIILGFLKEEQND</sequence>
<dbReference type="SUPFAM" id="SSF53474">
    <property type="entry name" value="alpha/beta-Hydrolases"/>
    <property type="match status" value="1"/>
</dbReference>
<organism evidence="3 4">
    <name type="scientific">Staphylococcus epidermidis (strain ATCC 12228 / FDA PCI 1200)</name>
    <dbReference type="NCBI Taxonomy" id="176280"/>
    <lineage>
        <taxon>Bacteria</taxon>
        <taxon>Bacillati</taxon>
        <taxon>Bacillota</taxon>
        <taxon>Bacilli</taxon>
        <taxon>Bacillales</taxon>
        <taxon>Staphylococcaceae</taxon>
        <taxon>Staphylococcus</taxon>
    </lineage>
</organism>
<keyword evidence="1" id="KW-0474">Menaquinone biosynthesis</keyword>
<comment type="function">
    <text evidence="1">Catalyzes a proton abstraction reaction that results in 2,5-elimination of pyruvate from 2-succinyl-5-enolpyruvyl-6-hydroxy-3-cyclohexene-1-carboxylate (SEPHCHC) and the formation of 2-succinyl-6-hydroxy-2,4-cyclohexadiene-1-carboxylate (SHCHC).</text>
</comment>
<keyword evidence="1" id="KW-0456">Lyase</keyword>
<dbReference type="PATRIC" id="fig|176280.10.peg.717"/>
<keyword evidence="3" id="KW-0031">Aminopeptidase</keyword>
<comment type="pathway">
    <text evidence="1">Quinol/quinone metabolism; menaquinone biosynthesis.</text>
</comment>
<dbReference type="GO" id="GO:0070205">
    <property type="term" value="F:2-succinyl-6-hydroxy-2,4-cyclohexadiene-1-carboxylate synthase activity"/>
    <property type="evidence" value="ECO:0007669"/>
    <property type="project" value="UniProtKB-UniRule"/>
</dbReference>
<keyword evidence="3" id="KW-0378">Hydrolase</keyword>
<dbReference type="NCBIfam" id="TIGR03695">
    <property type="entry name" value="menH_SHCHC"/>
    <property type="match status" value="1"/>
</dbReference>
<evidence type="ECO:0000256" key="1">
    <source>
        <dbReference type="HAMAP-Rule" id="MF_01660"/>
    </source>
</evidence>
<evidence type="ECO:0000259" key="2">
    <source>
        <dbReference type="Pfam" id="PF12146"/>
    </source>
</evidence>
<dbReference type="UniPathway" id="UPA01057">
    <property type="reaction ID" value="UER00900"/>
</dbReference>
<dbReference type="PANTHER" id="PTHR42916">
    <property type="entry name" value="2-SUCCINYL-5-ENOLPYRUVYL-6-HYDROXY-3-CYCLOHEXENE-1-CARBOXYLATE SYNTHASE"/>
    <property type="match status" value="1"/>
</dbReference>
<comment type="similarity">
    <text evidence="1">Belongs to the AB hydrolase superfamily. MenH family.</text>
</comment>
<accession>A0A0H2VFV0</accession>
<dbReference type="KEGG" id="sep:SE_0745"/>
<dbReference type="OrthoDB" id="9808398at2"/>
<feature type="domain" description="Serine aminopeptidase S33" evidence="2">
    <location>
        <begin position="12"/>
        <end position="248"/>
    </location>
</feature>
<keyword evidence="3" id="KW-0645">Protease</keyword>
<dbReference type="InterPro" id="IPR022485">
    <property type="entry name" value="SHCHC_synthase_MenH"/>
</dbReference>
<dbReference type="AlphaFoldDB" id="A0A0H2VFV0"/>
<evidence type="ECO:0000313" key="3">
    <source>
        <dbReference type="EMBL" id="AAO04342.1"/>
    </source>
</evidence>
<dbReference type="Gene3D" id="3.40.50.1820">
    <property type="entry name" value="alpha/beta hydrolase"/>
    <property type="match status" value="1"/>
</dbReference>
<dbReference type="Proteomes" id="UP000001411">
    <property type="component" value="Chromosome"/>
</dbReference>